<dbReference type="OMA" id="HFWAKER"/>
<dbReference type="InterPro" id="IPR002068">
    <property type="entry name" value="A-crystallin/Hsp20_dom"/>
</dbReference>
<feature type="region of interest" description="Disordered" evidence="4">
    <location>
        <begin position="87"/>
        <end position="142"/>
    </location>
</feature>
<feature type="compositionally biased region" description="Polar residues" evidence="4">
    <location>
        <begin position="89"/>
        <end position="105"/>
    </location>
</feature>
<feature type="compositionally biased region" description="Polar residues" evidence="4">
    <location>
        <begin position="124"/>
        <end position="138"/>
    </location>
</feature>
<accession>A0A100IP71</accession>
<organism evidence="6 7">
    <name type="scientific">Aspergillus niger</name>
    <dbReference type="NCBI Taxonomy" id="5061"/>
    <lineage>
        <taxon>Eukaryota</taxon>
        <taxon>Fungi</taxon>
        <taxon>Dikarya</taxon>
        <taxon>Ascomycota</taxon>
        <taxon>Pezizomycotina</taxon>
        <taxon>Eurotiomycetes</taxon>
        <taxon>Eurotiomycetidae</taxon>
        <taxon>Eurotiales</taxon>
        <taxon>Aspergillaceae</taxon>
        <taxon>Aspergillus</taxon>
        <taxon>Aspergillus subgen. Circumdati</taxon>
    </lineage>
</organism>
<dbReference type="VEuPathDB" id="FungiDB:An18g06650"/>
<evidence type="ECO:0000313" key="7">
    <source>
        <dbReference type="Proteomes" id="UP000068243"/>
    </source>
</evidence>
<comment type="similarity">
    <text evidence="2 3">Belongs to the small heat shock protein (HSP20) family.</text>
</comment>
<dbReference type="Pfam" id="PF00011">
    <property type="entry name" value="HSP20"/>
    <property type="match status" value="1"/>
</dbReference>
<feature type="domain" description="SHSP" evidence="5">
    <location>
        <begin position="35"/>
        <end position="193"/>
    </location>
</feature>
<gene>
    <name evidence="6" type="ORF">ABL_07177</name>
</gene>
<sequence>MAYFPRFAGDFAPLFQLLDDYDVHRSSRPKNRKATPVRSFTPKFDVYEVNDVYHLEGELPGAEPSNIEIEFSDPHTLVIKGRVEKNEVGTPQTAGQTSPTKSHQPTVEDDDEDEDNKSTKSSDSHPTQLVSQKQTEPTSKYWVSERQTGEFYRTFTFPTRVHQDAVKANLTNGILSLQIPKEPAPQVKKIRLE</sequence>
<dbReference type="Gene3D" id="2.60.40.790">
    <property type="match status" value="1"/>
</dbReference>
<dbReference type="CDD" id="cd06464">
    <property type="entry name" value="ACD_sHsps-like"/>
    <property type="match status" value="1"/>
</dbReference>
<dbReference type="EMBL" id="BCMY01000012">
    <property type="protein sequence ID" value="GAQ44516.1"/>
    <property type="molecule type" value="Genomic_DNA"/>
</dbReference>
<evidence type="ECO:0000256" key="1">
    <source>
        <dbReference type="ARBA" id="ARBA00023016"/>
    </source>
</evidence>
<dbReference type="Proteomes" id="UP000068243">
    <property type="component" value="Unassembled WGS sequence"/>
</dbReference>
<dbReference type="VEuPathDB" id="FungiDB:ATCC64974_106570"/>
<dbReference type="PaxDb" id="5061-CADANGAP00014036"/>
<dbReference type="AlphaFoldDB" id="A0A100IP71"/>
<evidence type="ECO:0000313" key="6">
    <source>
        <dbReference type="EMBL" id="GAQ44516.1"/>
    </source>
</evidence>
<evidence type="ECO:0000256" key="3">
    <source>
        <dbReference type="RuleBase" id="RU003616"/>
    </source>
</evidence>
<name>A0A100IP71_ASPNG</name>
<evidence type="ECO:0000256" key="2">
    <source>
        <dbReference type="PROSITE-ProRule" id="PRU00285"/>
    </source>
</evidence>
<dbReference type="VEuPathDB" id="FungiDB:ASPNIDRAFT2_1147735"/>
<dbReference type="PANTHER" id="PTHR11527">
    <property type="entry name" value="HEAT-SHOCK PROTEIN 20 FAMILY MEMBER"/>
    <property type="match status" value="1"/>
</dbReference>
<dbReference type="InterPro" id="IPR008978">
    <property type="entry name" value="HSP20-like_chaperone"/>
</dbReference>
<evidence type="ECO:0000256" key="4">
    <source>
        <dbReference type="SAM" id="MobiDB-lite"/>
    </source>
</evidence>
<keyword evidence="1 6" id="KW-0346">Stress response</keyword>
<reference evidence="7" key="1">
    <citation type="journal article" date="2016" name="Genome Announc.">
        <title>Draft genome sequence of Aspergillus niger strain An76.</title>
        <authorList>
            <person name="Gong W."/>
            <person name="Cheng Z."/>
            <person name="Zhang H."/>
            <person name="Liu L."/>
            <person name="Gao P."/>
            <person name="Wang L."/>
        </authorList>
    </citation>
    <scope>NUCLEOTIDE SEQUENCE [LARGE SCALE GENOMIC DNA]</scope>
    <source>
        <strain evidence="7">An76</strain>
    </source>
</reference>
<dbReference type="OrthoDB" id="1431247at2759"/>
<dbReference type="PROSITE" id="PS01031">
    <property type="entry name" value="SHSP"/>
    <property type="match status" value="1"/>
</dbReference>
<comment type="caution">
    <text evidence="6">The sequence shown here is derived from an EMBL/GenBank/DDBJ whole genome shotgun (WGS) entry which is preliminary data.</text>
</comment>
<dbReference type="VEuPathDB" id="FungiDB:M747DRAFT_254277"/>
<proteinExistence type="inferred from homology"/>
<evidence type="ECO:0000259" key="5">
    <source>
        <dbReference type="PROSITE" id="PS01031"/>
    </source>
</evidence>
<dbReference type="InterPro" id="IPR031107">
    <property type="entry name" value="Small_HSP"/>
</dbReference>
<dbReference type="SUPFAM" id="SSF49764">
    <property type="entry name" value="HSP20-like chaperones"/>
    <property type="match status" value="1"/>
</dbReference>
<protein>
    <submittedName>
        <fullName evidence="6">Heat shock Hsp30-like protein</fullName>
    </submittedName>
</protein>